<reference evidence="1" key="1">
    <citation type="submission" date="2014-09" db="EMBL/GenBank/DDBJ databases">
        <authorList>
            <person name="Magalhaes I.L.F."/>
            <person name="Oliveira U."/>
            <person name="Santos F.R."/>
            <person name="Vidigal T.H.D.A."/>
            <person name="Brescovit A.D."/>
            <person name="Santos A.J."/>
        </authorList>
    </citation>
    <scope>NUCLEOTIDE SEQUENCE</scope>
    <source>
        <tissue evidence="1">Shoot tissue taken approximately 20 cm above the soil surface</tissue>
    </source>
</reference>
<reference evidence="1" key="2">
    <citation type="journal article" date="2015" name="Data Brief">
        <title>Shoot transcriptome of the giant reed, Arundo donax.</title>
        <authorList>
            <person name="Barrero R.A."/>
            <person name="Guerrero F.D."/>
            <person name="Moolhuijzen P."/>
            <person name="Goolsby J.A."/>
            <person name="Tidwell J."/>
            <person name="Bellgard S.E."/>
            <person name="Bellgard M.I."/>
        </authorList>
    </citation>
    <scope>NUCLEOTIDE SEQUENCE</scope>
    <source>
        <tissue evidence="1">Shoot tissue taken approximately 20 cm above the soil surface</tissue>
    </source>
</reference>
<name>A0A0A8ZPY7_ARUDO</name>
<proteinExistence type="predicted"/>
<sequence length="11" mass="1285">MNLKKCSGIQY</sequence>
<accession>A0A0A8ZPY7</accession>
<dbReference type="EMBL" id="GBRH01258152">
    <property type="protein sequence ID" value="JAD39743.1"/>
    <property type="molecule type" value="Transcribed_RNA"/>
</dbReference>
<evidence type="ECO:0000313" key="1">
    <source>
        <dbReference type="EMBL" id="JAD39743.1"/>
    </source>
</evidence>
<organism evidence="1">
    <name type="scientific">Arundo donax</name>
    <name type="common">Giant reed</name>
    <name type="synonym">Donax arundinaceus</name>
    <dbReference type="NCBI Taxonomy" id="35708"/>
    <lineage>
        <taxon>Eukaryota</taxon>
        <taxon>Viridiplantae</taxon>
        <taxon>Streptophyta</taxon>
        <taxon>Embryophyta</taxon>
        <taxon>Tracheophyta</taxon>
        <taxon>Spermatophyta</taxon>
        <taxon>Magnoliopsida</taxon>
        <taxon>Liliopsida</taxon>
        <taxon>Poales</taxon>
        <taxon>Poaceae</taxon>
        <taxon>PACMAD clade</taxon>
        <taxon>Arundinoideae</taxon>
        <taxon>Arundineae</taxon>
        <taxon>Arundo</taxon>
    </lineage>
</organism>
<protein>
    <submittedName>
        <fullName evidence="1">Uncharacterized protein</fullName>
    </submittedName>
</protein>